<dbReference type="OrthoDB" id="302728at2759"/>
<dbReference type="EMBL" id="OA882541">
    <property type="protein sequence ID" value="CAD7275898.1"/>
    <property type="molecule type" value="Genomic_DNA"/>
</dbReference>
<keyword evidence="3 7" id="KW-0812">Transmembrane</keyword>
<organism evidence="9">
    <name type="scientific">Notodromas monacha</name>
    <dbReference type="NCBI Taxonomy" id="399045"/>
    <lineage>
        <taxon>Eukaryota</taxon>
        <taxon>Metazoa</taxon>
        <taxon>Ecdysozoa</taxon>
        <taxon>Arthropoda</taxon>
        <taxon>Crustacea</taxon>
        <taxon>Oligostraca</taxon>
        <taxon>Ostracoda</taxon>
        <taxon>Podocopa</taxon>
        <taxon>Podocopida</taxon>
        <taxon>Cypridocopina</taxon>
        <taxon>Cypridoidea</taxon>
        <taxon>Cyprididae</taxon>
        <taxon>Notodromas</taxon>
    </lineage>
</organism>
<dbReference type="AlphaFoldDB" id="A0A7R9GB17"/>
<comment type="catalytic activity">
    <reaction evidence="7">
        <text>L-cysteinyl-[protein] + hexadecanoyl-CoA = S-hexadecanoyl-L-cysteinyl-[protein] + CoA</text>
        <dbReference type="Rhea" id="RHEA:36683"/>
        <dbReference type="Rhea" id="RHEA-COMP:10131"/>
        <dbReference type="Rhea" id="RHEA-COMP:11032"/>
        <dbReference type="ChEBI" id="CHEBI:29950"/>
        <dbReference type="ChEBI" id="CHEBI:57287"/>
        <dbReference type="ChEBI" id="CHEBI:57379"/>
        <dbReference type="ChEBI" id="CHEBI:74151"/>
        <dbReference type="EC" id="2.3.1.225"/>
    </reaction>
</comment>
<dbReference type="PANTHER" id="PTHR12246">
    <property type="entry name" value="PALMITOYLTRANSFERASE ZDHHC16"/>
    <property type="match status" value="1"/>
</dbReference>
<evidence type="ECO:0000256" key="5">
    <source>
        <dbReference type="ARBA" id="ARBA00023136"/>
    </source>
</evidence>
<dbReference type="Proteomes" id="UP000678499">
    <property type="component" value="Unassembled WGS sequence"/>
</dbReference>
<gene>
    <name evidence="9" type="ORF">NMOB1V02_LOCUS3684</name>
</gene>
<keyword evidence="5 7" id="KW-0472">Membrane</keyword>
<evidence type="ECO:0000256" key="2">
    <source>
        <dbReference type="ARBA" id="ARBA00022679"/>
    </source>
</evidence>
<evidence type="ECO:0000256" key="1">
    <source>
        <dbReference type="ARBA" id="ARBA00004141"/>
    </source>
</evidence>
<dbReference type="EC" id="2.3.1.225" evidence="7"/>
<comment type="domain">
    <text evidence="7">The DHHC domain is required for palmitoyltransferase activity.</text>
</comment>
<evidence type="ECO:0000256" key="4">
    <source>
        <dbReference type="ARBA" id="ARBA00022989"/>
    </source>
</evidence>
<dbReference type="GO" id="GO:0016020">
    <property type="term" value="C:membrane"/>
    <property type="evidence" value="ECO:0007669"/>
    <property type="project" value="UniProtKB-SubCell"/>
</dbReference>
<evidence type="ECO:0000313" key="10">
    <source>
        <dbReference type="Proteomes" id="UP000678499"/>
    </source>
</evidence>
<sequence>MSGNKGKDASEIFYFYFLIVGTPLGLLWVWLVIFPSVFHSWTEAAPHYILMAYCAFSFGWNWWKTCALGPGHIVGGAEITGKDDKTWCEVCQCIKPERSHHCAKCGVCVLQRDHHCGYLSMNRLFFFSKSVHGCLGNVLCISMSPDDALLCPVTSIALCCS</sequence>
<dbReference type="InterPro" id="IPR001594">
    <property type="entry name" value="Palmitoyltrfase_DHHC"/>
</dbReference>
<dbReference type="GO" id="GO:0019706">
    <property type="term" value="F:protein-cysteine S-palmitoyltransferase activity"/>
    <property type="evidence" value="ECO:0007669"/>
    <property type="project" value="UniProtKB-EC"/>
</dbReference>
<dbReference type="InterPro" id="IPR039859">
    <property type="entry name" value="PFA4/ZDH16/20/ERF2-like"/>
</dbReference>
<dbReference type="PROSITE" id="PS50216">
    <property type="entry name" value="DHHC"/>
    <property type="match status" value="1"/>
</dbReference>
<dbReference type="EMBL" id="CAJPEX010000504">
    <property type="protein sequence ID" value="CAG0916050.1"/>
    <property type="molecule type" value="Genomic_DNA"/>
</dbReference>
<protein>
    <recommendedName>
        <fullName evidence="7">Palmitoyltransferase</fullName>
        <ecNumber evidence="7">2.3.1.225</ecNumber>
    </recommendedName>
</protein>
<evidence type="ECO:0000256" key="7">
    <source>
        <dbReference type="RuleBase" id="RU079119"/>
    </source>
</evidence>
<dbReference type="Pfam" id="PF01529">
    <property type="entry name" value="DHHC"/>
    <property type="match status" value="1"/>
</dbReference>
<name>A0A7R9GB17_9CRUS</name>
<evidence type="ECO:0000256" key="6">
    <source>
        <dbReference type="ARBA" id="ARBA00023315"/>
    </source>
</evidence>
<feature type="transmembrane region" description="Helical" evidence="7">
    <location>
        <begin position="45"/>
        <end position="63"/>
    </location>
</feature>
<keyword evidence="2 7" id="KW-0808">Transferase</keyword>
<accession>A0A7R9GB17</accession>
<proteinExistence type="inferred from homology"/>
<keyword evidence="10" id="KW-1185">Reference proteome</keyword>
<reference evidence="9" key="1">
    <citation type="submission" date="2020-11" db="EMBL/GenBank/DDBJ databases">
        <authorList>
            <person name="Tran Van P."/>
        </authorList>
    </citation>
    <scope>NUCLEOTIDE SEQUENCE</scope>
</reference>
<comment type="subcellular location">
    <subcellularLocation>
        <location evidence="1">Membrane</location>
        <topology evidence="1">Multi-pass membrane protein</topology>
    </subcellularLocation>
</comment>
<evidence type="ECO:0000313" key="9">
    <source>
        <dbReference type="EMBL" id="CAD7275898.1"/>
    </source>
</evidence>
<comment type="similarity">
    <text evidence="7">Belongs to the DHHC palmitoyltransferase family.</text>
</comment>
<feature type="transmembrane region" description="Helical" evidence="7">
    <location>
        <begin position="12"/>
        <end position="33"/>
    </location>
</feature>
<keyword evidence="4 7" id="KW-1133">Transmembrane helix</keyword>
<evidence type="ECO:0000259" key="8">
    <source>
        <dbReference type="Pfam" id="PF01529"/>
    </source>
</evidence>
<feature type="domain" description="Palmitoyltransferase DHHC" evidence="8">
    <location>
        <begin position="83"/>
        <end position="120"/>
    </location>
</feature>
<evidence type="ECO:0000256" key="3">
    <source>
        <dbReference type="ARBA" id="ARBA00022692"/>
    </source>
</evidence>
<keyword evidence="6 7" id="KW-0012">Acyltransferase</keyword>